<dbReference type="AlphaFoldDB" id="A0A1E3I0G5"/>
<name>A0A1E3I0G5_9TREE</name>
<dbReference type="STRING" id="1295533.A0A1E3I0G5"/>
<dbReference type="OrthoDB" id="5596422at2759"/>
<evidence type="ECO:0000259" key="3">
    <source>
        <dbReference type="PROSITE" id="PS50127"/>
    </source>
</evidence>
<dbReference type="RefSeq" id="XP_018996376.1">
    <property type="nucleotide sequence ID" value="XM_019135973.1"/>
</dbReference>
<organism evidence="4 5">
    <name type="scientific">Cryptococcus amylolentus CBS 6039</name>
    <dbReference type="NCBI Taxonomy" id="1295533"/>
    <lineage>
        <taxon>Eukaryota</taxon>
        <taxon>Fungi</taxon>
        <taxon>Dikarya</taxon>
        <taxon>Basidiomycota</taxon>
        <taxon>Agaricomycotina</taxon>
        <taxon>Tremellomycetes</taxon>
        <taxon>Tremellales</taxon>
        <taxon>Cryptococcaceae</taxon>
        <taxon>Cryptococcus</taxon>
    </lineage>
</organism>
<dbReference type="Pfam" id="PF00179">
    <property type="entry name" value="UQ_con"/>
    <property type="match status" value="1"/>
</dbReference>
<proteinExistence type="predicted"/>
<dbReference type="CDD" id="cd23814">
    <property type="entry name" value="UEV_AKTIP"/>
    <property type="match status" value="1"/>
</dbReference>
<keyword evidence="1" id="KW-0833">Ubl conjugation pathway</keyword>
<keyword evidence="5" id="KW-1185">Reference proteome</keyword>
<sequence length="252" mass="28709">MFSSPRALFTPRNQEPPRHPDIPPLLAAELAQEYASLGAARNCPRGMYLSPSEETILKWHGVFFVHKGPYSGAVLRFSIVFPLNYPSDRPIIRFTNDVFHPMVDPKSRIWYPSGHLRQWKPRLDHVPQLLHNLKASFKTKALEQVHEDDAVNKHVWSLYHHSHQTFLSMTAQRAAYTASQTTLYPDAHPLPPSPTSKTSTPTRQRQTSMNSLASDDGLGPTRKIIKFKEFDEGEKKALWAMLKGNFGDELSR</sequence>
<feature type="domain" description="UBC core" evidence="3">
    <location>
        <begin position="25"/>
        <end position="179"/>
    </location>
</feature>
<feature type="region of interest" description="Disordered" evidence="2">
    <location>
        <begin position="1"/>
        <end position="21"/>
    </location>
</feature>
<evidence type="ECO:0000256" key="2">
    <source>
        <dbReference type="SAM" id="MobiDB-lite"/>
    </source>
</evidence>
<feature type="compositionally biased region" description="Low complexity" evidence="2">
    <location>
        <begin position="195"/>
        <end position="208"/>
    </location>
</feature>
<evidence type="ECO:0000313" key="4">
    <source>
        <dbReference type="EMBL" id="ODN82057.1"/>
    </source>
</evidence>
<dbReference type="PROSITE" id="PS50127">
    <property type="entry name" value="UBC_2"/>
    <property type="match status" value="1"/>
</dbReference>
<dbReference type="PANTHER" id="PTHR24067">
    <property type="entry name" value="UBIQUITIN-CONJUGATING ENZYME E2"/>
    <property type="match status" value="1"/>
</dbReference>
<dbReference type="Proteomes" id="UP000094065">
    <property type="component" value="Unassembled WGS sequence"/>
</dbReference>
<evidence type="ECO:0000256" key="1">
    <source>
        <dbReference type="ARBA" id="ARBA00022786"/>
    </source>
</evidence>
<comment type="caution">
    <text evidence="4">The sequence shown here is derived from an EMBL/GenBank/DDBJ whole genome shotgun (WGS) entry which is preliminary data.</text>
</comment>
<dbReference type="InterPro" id="IPR000608">
    <property type="entry name" value="UBC"/>
</dbReference>
<dbReference type="InterPro" id="IPR050113">
    <property type="entry name" value="Ub_conjugating_enzyme"/>
</dbReference>
<dbReference type="GeneID" id="30153682"/>
<protein>
    <recommendedName>
        <fullName evidence="3">UBC core domain-containing protein</fullName>
    </recommendedName>
</protein>
<evidence type="ECO:0000313" key="5">
    <source>
        <dbReference type="Proteomes" id="UP000094065"/>
    </source>
</evidence>
<gene>
    <name evidence="4" type="ORF">L202_02373</name>
</gene>
<accession>A0A1E3I0G5</accession>
<reference evidence="4 5" key="1">
    <citation type="submission" date="2016-06" db="EMBL/GenBank/DDBJ databases">
        <title>Evolution of pathogenesis and genome organization in the Tremellales.</title>
        <authorList>
            <person name="Cuomo C."/>
            <person name="Litvintseva A."/>
            <person name="Heitman J."/>
            <person name="Chen Y."/>
            <person name="Sun S."/>
            <person name="Springer D."/>
            <person name="Dromer F."/>
            <person name="Young S."/>
            <person name="Zeng Q."/>
            <person name="Chapman S."/>
            <person name="Gujja S."/>
            <person name="Saif S."/>
            <person name="Birren B."/>
        </authorList>
    </citation>
    <scope>NUCLEOTIDE SEQUENCE [LARGE SCALE GENOMIC DNA]</scope>
    <source>
        <strain evidence="4 5">CBS 6039</strain>
    </source>
</reference>
<dbReference type="SMART" id="SM00212">
    <property type="entry name" value="UBCc"/>
    <property type="match status" value="1"/>
</dbReference>
<dbReference type="Gene3D" id="3.10.110.10">
    <property type="entry name" value="Ubiquitin Conjugating Enzyme"/>
    <property type="match status" value="1"/>
</dbReference>
<feature type="region of interest" description="Disordered" evidence="2">
    <location>
        <begin position="183"/>
        <end position="219"/>
    </location>
</feature>
<dbReference type="SUPFAM" id="SSF54495">
    <property type="entry name" value="UBC-like"/>
    <property type="match status" value="1"/>
</dbReference>
<dbReference type="InterPro" id="IPR016135">
    <property type="entry name" value="UBQ-conjugating_enzyme/RWD"/>
</dbReference>
<dbReference type="EMBL" id="AWGJ01000003">
    <property type="protein sequence ID" value="ODN82057.1"/>
    <property type="molecule type" value="Genomic_DNA"/>
</dbReference>